<dbReference type="NCBIfam" id="TIGR04183">
    <property type="entry name" value="Por_Secre_tail"/>
    <property type="match status" value="1"/>
</dbReference>
<keyword evidence="3" id="KW-1185">Reference proteome</keyword>
<sequence>MKFICTLLCFCCALWSNAQQFYGVSDYKGGTVFLYDNATSAIATVYKTEVQAVMPTGSLTKGADGRLYGIAAQGGAEGAGGIFVLDAFSGSYQLLYTFSQQDAGQPTGELVLAGDGKLYGLFASGGNNGNGYMFSFDPKTKVFAGRYHFDSANGSSPVGGLVMHSNGKLYGVTQAGGNEDLGVLFSFDPNTGTYARLQDFSLATGAYPATSLVLAKDGSLYGATAMGGTEDTHAGGIFRYVAATNRLSHLFYFRWDNKLGSDPAGGLTVGTDGQLYGATQRGGASNEGVLFRFNTASKTYNSLYSFATETGGKPTGNLLFHEGRLYGLTQAGNTYDNGGLFAFDIASSSYANLYALKAQDGIYPKGGLTLAGTTLYGVAPYGGADYGTLFSYNLPTAVFHTVKTFEEAPNGINPVADLTRYTDGLLYGATTGGGSGGRGVIFSFNPVTKKYQSRYRMDATLGQYMASGFTVGADGKLYGMLSTGGANSAGQIFSFDPVHNNATPVFQFSEAGGAYPDGSLLRGDDGAFYGTANSGGANGQGALFRFQPATGIFTRLLSFSGADGANPIDGLTMGAGTRLYGVTQWGGAHNLGVLYAFDPATGTTKKLYDFDGATGSNPLRRVVMGHDNKLYGTTPAGGKYNKGVLFCFDPKLGTFTVLFHFDGNKGAHPFGRLAMREDGRLYGFTQKGGISDSGIIFRYDPADGATKKLKSFVHSGTANPASAGLTQHCTSPATFYRDGDGDGFGTPAYSIQACSAPAGFVSNHLDCNDAAPSIKPGAVEICGNGVDDNCNGLVDETCTTTSRTEQGRNAPAIAEMLALSLDAYPNPSATEFRLSVKAGSTEKVSLRVLDGAGKQVEVFQNLQTGKVLTLGRNYTPGFYLVELRQGDRLVKLKLIKQGQ</sequence>
<evidence type="ECO:0000313" key="3">
    <source>
        <dbReference type="Proteomes" id="UP000184368"/>
    </source>
</evidence>
<name>A0A1M5B367_9BACT</name>
<dbReference type="Proteomes" id="UP000184368">
    <property type="component" value="Unassembled WGS sequence"/>
</dbReference>
<dbReference type="RefSeq" id="WP_158069987.1">
    <property type="nucleotide sequence ID" value="NZ_FQUO01000007.1"/>
</dbReference>
<dbReference type="STRING" id="1302690.BUE76_16535"/>
<dbReference type="SUPFAM" id="SSF75011">
    <property type="entry name" value="3-carboxy-cis,cis-mucoante lactonizing enzyme"/>
    <property type="match status" value="1"/>
</dbReference>
<dbReference type="AlphaFoldDB" id="A0A1M5B367"/>
<dbReference type="InterPro" id="IPR021655">
    <property type="entry name" value="Put_metal-bd"/>
</dbReference>
<dbReference type="Pfam" id="PF11617">
    <property type="entry name" value="Cu-binding_MopE"/>
    <property type="match status" value="1"/>
</dbReference>
<dbReference type="InterPro" id="IPR026444">
    <property type="entry name" value="Secre_tail"/>
</dbReference>
<accession>A0A1M5B367</accession>
<evidence type="ECO:0000256" key="1">
    <source>
        <dbReference type="SAM" id="SignalP"/>
    </source>
</evidence>
<gene>
    <name evidence="2" type="ORF">SAMN05444008_107112</name>
</gene>
<dbReference type="EMBL" id="FQUO01000007">
    <property type="protein sequence ID" value="SHF36777.1"/>
    <property type="molecule type" value="Genomic_DNA"/>
</dbReference>
<dbReference type="SUPFAM" id="SSF63829">
    <property type="entry name" value="Calcium-dependent phosphotriesterase"/>
    <property type="match status" value="2"/>
</dbReference>
<evidence type="ECO:0000313" key="2">
    <source>
        <dbReference type="EMBL" id="SHF36777.1"/>
    </source>
</evidence>
<dbReference type="NCBIfam" id="TIGR03803">
    <property type="entry name" value="Gloeo_Verruco"/>
    <property type="match status" value="11"/>
</dbReference>
<protein>
    <submittedName>
        <fullName evidence="2">Por secretion system C-terminal sorting domain-containing protein</fullName>
    </submittedName>
</protein>
<dbReference type="InterPro" id="IPR022519">
    <property type="entry name" value="Gloeo/Verruco_rpt"/>
</dbReference>
<keyword evidence="1" id="KW-0732">Signal</keyword>
<reference evidence="2 3" key="1">
    <citation type="submission" date="2016-11" db="EMBL/GenBank/DDBJ databases">
        <authorList>
            <person name="Jaros S."/>
            <person name="Januszkiewicz K."/>
            <person name="Wedrychowicz H."/>
        </authorList>
    </citation>
    <scope>NUCLEOTIDE SEQUENCE [LARGE SCALE GENOMIC DNA]</scope>
    <source>
        <strain evidence="2 3">DSM 26897</strain>
    </source>
</reference>
<dbReference type="OrthoDB" id="615576at2"/>
<feature type="signal peptide" evidence="1">
    <location>
        <begin position="1"/>
        <end position="18"/>
    </location>
</feature>
<proteinExistence type="predicted"/>
<organism evidence="2 3">
    <name type="scientific">Cnuella takakiae</name>
    <dbReference type="NCBI Taxonomy" id="1302690"/>
    <lineage>
        <taxon>Bacteria</taxon>
        <taxon>Pseudomonadati</taxon>
        <taxon>Bacteroidota</taxon>
        <taxon>Chitinophagia</taxon>
        <taxon>Chitinophagales</taxon>
        <taxon>Chitinophagaceae</taxon>
        <taxon>Cnuella</taxon>
    </lineage>
</organism>
<feature type="chain" id="PRO_5013155201" evidence="1">
    <location>
        <begin position="19"/>
        <end position="899"/>
    </location>
</feature>